<dbReference type="EMBL" id="MGHH01000016">
    <property type="protein sequence ID" value="OGM63609.1"/>
    <property type="molecule type" value="Genomic_DNA"/>
</dbReference>
<dbReference type="Proteomes" id="UP000176725">
    <property type="component" value="Unassembled WGS sequence"/>
</dbReference>
<feature type="domain" description="Primase C-terminal 1" evidence="1">
    <location>
        <begin position="181"/>
        <end position="249"/>
    </location>
</feature>
<evidence type="ECO:0000313" key="4">
    <source>
        <dbReference type="Proteomes" id="UP000176725"/>
    </source>
</evidence>
<dbReference type="SMART" id="SM00942">
    <property type="entry name" value="PriCT_1"/>
    <property type="match status" value="1"/>
</dbReference>
<dbReference type="Pfam" id="PF09250">
    <property type="entry name" value="Prim-Pol"/>
    <property type="match status" value="1"/>
</dbReference>
<evidence type="ECO:0000259" key="1">
    <source>
        <dbReference type="SMART" id="SM00942"/>
    </source>
</evidence>
<gene>
    <name evidence="3" type="ORF">A2893_02650</name>
</gene>
<feature type="domain" description="DNA primase/polymerase bifunctional N-terminal" evidence="2">
    <location>
        <begin position="18"/>
        <end position="166"/>
    </location>
</feature>
<dbReference type="STRING" id="1802521.A2893_02650"/>
<dbReference type="SMART" id="SM00943">
    <property type="entry name" value="Prim-Pol"/>
    <property type="match status" value="1"/>
</dbReference>
<dbReference type="Gene3D" id="3.30.720.160">
    <property type="entry name" value="Bifunctional DNA primase/polymerase, N-terminal"/>
    <property type="match status" value="1"/>
</dbReference>
<dbReference type="AlphaFoldDB" id="A0A1F8BIV3"/>
<dbReference type="InterPro" id="IPR015330">
    <property type="entry name" value="DNA_primase/pol_bifunc_N"/>
</dbReference>
<dbReference type="CDD" id="cd04859">
    <property type="entry name" value="Prim_Pol"/>
    <property type="match status" value="1"/>
</dbReference>
<organism evidence="3 4">
    <name type="scientific">Candidatus Woesebacteria bacterium RIFCSPLOWO2_01_FULL_39_25</name>
    <dbReference type="NCBI Taxonomy" id="1802521"/>
    <lineage>
        <taxon>Bacteria</taxon>
        <taxon>Candidatus Woeseibacteriota</taxon>
    </lineage>
</organism>
<reference evidence="3 4" key="1">
    <citation type="journal article" date="2016" name="Nat. Commun.">
        <title>Thousands of microbial genomes shed light on interconnected biogeochemical processes in an aquifer system.</title>
        <authorList>
            <person name="Anantharaman K."/>
            <person name="Brown C.T."/>
            <person name="Hug L.A."/>
            <person name="Sharon I."/>
            <person name="Castelle C.J."/>
            <person name="Probst A.J."/>
            <person name="Thomas B.C."/>
            <person name="Singh A."/>
            <person name="Wilkins M.J."/>
            <person name="Karaoz U."/>
            <person name="Brodie E.L."/>
            <person name="Williams K.H."/>
            <person name="Hubbard S.S."/>
            <person name="Banfield J.F."/>
        </authorList>
    </citation>
    <scope>NUCLEOTIDE SEQUENCE [LARGE SCALE GENOMIC DNA]</scope>
</reference>
<dbReference type="SUPFAM" id="SSF56747">
    <property type="entry name" value="Prim-pol domain"/>
    <property type="match status" value="1"/>
</dbReference>
<sequence length="690" mass="78855">MGKAINNQDDFNKWIEISKTYIGLNWSLVPTGSDKNPLISWSEFQQRRANVNEVSAWFNNPNFGGLAVVTGKISGISVWDIDKGADINNIQLPVTPTVKTGNEGLHLYFKCQDGLSCITAFRNKMDFKAEGGLIMLPPSLHPNGNRYEWVDGKDYLAPLADIPQWLLDELKKKTSSEKFDYRLLKGVEEGRRNTSAAKVVGLFLSHFPEEEWLSIVLPAFQGWNLQNKPPIPDKELLNTYYSISKSEKEDRKDQKQGRKQKIIEVYDIAPMGVIDILEDNGALTYFTKNGSQEQFDDLVNIGQVLIPPPIDKCPYSFPNKNKVLELIRNWKPEDDQSLYQDLVDYHKAISELPDEDYYHLLALWDIHTWLIEKCHNSPILYFYAVKERGKSRTVKGLVYVAMRGIFTETIREADIIRWANDHKATLGFDVKDAANKIKYSNCDDLFLSRFEKGGIASRTLFPEKGAFADTKVFKLFGPTIIASNRPVDDILESRSISIDMKPTNRKFNEPVLPEDALELKNRLSAFRYVHFEDQLIKTDKPADGRLGDIIFPLFQILLTYFPNQKPIFLRLLNKIVKRKFEDATDSFEAKIIESVVELKNQVSGGKLPIELITNYHNEVNKMTIKNQTIGRLLSALGFEKMRIANGKRAILYDDGLINKLSQQYGINEQSDNNDTINKDIEGIQRQLLNL</sequence>
<name>A0A1F8BIV3_9BACT</name>
<evidence type="ECO:0008006" key="5">
    <source>
        <dbReference type="Google" id="ProtNLM"/>
    </source>
</evidence>
<dbReference type="InterPro" id="IPR014820">
    <property type="entry name" value="PriCT_1"/>
</dbReference>
<proteinExistence type="predicted"/>
<evidence type="ECO:0000313" key="3">
    <source>
        <dbReference type="EMBL" id="OGM63609.1"/>
    </source>
</evidence>
<evidence type="ECO:0000259" key="2">
    <source>
        <dbReference type="SMART" id="SM00943"/>
    </source>
</evidence>
<accession>A0A1F8BIV3</accession>
<protein>
    <recommendedName>
        <fullName evidence="5">DNA primase/polymerase bifunctional N-terminal domain-containing protein</fullName>
    </recommendedName>
</protein>
<comment type="caution">
    <text evidence="3">The sequence shown here is derived from an EMBL/GenBank/DDBJ whole genome shotgun (WGS) entry which is preliminary data.</text>
</comment>